<proteinExistence type="predicted"/>
<dbReference type="InterPro" id="IPR025877">
    <property type="entry name" value="MobA-like_NTP_Trfase"/>
</dbReference>
<reference evidence="2 3" key="1">
    <citation type="submission" date="2017-06" db="EMBL/GenBank/DDBJ databases">
        <authorList>
            <person name="Varghese N."/>
            <person name="Submissions S."/>
        </authorList>
    </citation>
    <scope>NUCLEOTIDE SEQUENCE [LARGE SCALE GENOMIC DNA]</scope>
    <source>
        <strain evidence="2 3">DSM 19840</strain>
    </source>
</reference>
<dbReference type="Proteomes" id="UP000198337">
    <property type="component" value="Unassembled WGS sequence"/>
</dbReference>
<name>A0ABY1SGR7_9FLAO</name>
<dbReference type="PANTHER" id="PTHR43777:SF1">
    <property type="entry name" value="MOLYBDENUM COFACTOR CYTIDYLYLTRANSFERASE"/>
    <property type="match status" value="1"/>
</dbReference>
<dbReference type="CDD" id="cd04182">
    <property type="entry name" value="GT_2_like_f"/>
    <property type="match status" value="1"/>
</dbReference>
<gene>
    <name evidence="2" type="ORF">SAMN04488009_1979</name>
</gene>
<dbReference type="RefSeq" id="WP_089260400.1">
    <property type="nucleotide sequence ID" value="NZ_FZNV01000002.1"/>
</dbReference>
<sequence>MISGKDITVLIMAAGESKRMQDIKQLLPWKDSNFLLEIIKTAKNSRVGSVHLVLGAHAERIVDKCSLNDLHVDYMINPNWQMGLGNSIAYGVNHLLSLASRPQGILICLADQPLMTSDYLNLMVENFIQNPNRIIATNYTQKTGVPALFPITFYEKLSQLKDDYGAKEILKRYRKETIGLNAGKGIIDIDTKAAYEQLITDTQ</sequence>
<dbReference type="EMBL" id="FZNV01000002">
    <property type="protein sequence ID" value="SNR46849.1"/>
    <property type="molecule type" value="Genomic_DNA"/>
</dbReference>
<dbReference type="SUPFAM" id="SSF53448">
    <property type="entry name" value="Nucleotide-diphospho-sugar transferases"/>
    <property type="match status" value="1"/>
</dbReference>
<dbReference type="Gene3D" id="3.90.550.10">
    <property type="entry name" value="Spore Coat Polysaccharide Biosynthesis Protein SpsA, Chain A"/>
    <property type="match status" value="1"/>
</dbReference>
<keyword evidence="3" id="KW-1185">Reference proteome</keyword>
<evidence type="ECO:0000259" key="1">
    <source>
        <dbReference type="Pfam" id="PF12804"/>
    </source>
</evidence>
<dbReference type="PANTHER" id="PTHR43777">
    <property type="entry name" value="MOLYBDENUM COFACTOR CYTIDYLYLTRANSFERASE"/>
    <property type="match status" value="1"/>
</dbReference>
<protein>
    <submittedName>
        <fullName evidence="2">Molybdenum cofactor cytidylyltransferase</fullName>
    </submittedName>
</protein>
<feature type="domain" description="MobA-like NTP transferase" evidence="1">
    <location>
        <begin position="9"/>
        <end position="173"/>
    </location>
</feature>
<comment type="caution">
    <text evidence="2">The sequence shown here is derived from an EMBL/GenBank/DDBJ whole genome shotgun (WGS) entry which is preliminary data.</text>
</comment>
<evidence type="ECO:0000313" key="2">
    <source>
        <dbReference type="EMBL" id="SNR46849.1"/>
    </source>
</evidence>
<accession>A0ABY1SGR7</accession>
<evidence type="ECO:0000313" key="3">
    <source>
        <dbReference type="Proteomes" id="UP000198337"/>
    </source>
</evidence>
<keyword evidence="2" id="KW-0548">Nucleotidyltransferase</keyword>
<dbReference type="InterPro" id="IPR029044">
    <property type="entry name" value="Nucleotide-diphossugar_trans"/>
</dbReference>
<organism evidence="2 3">
    <name type="scientific">Maribacter sedimenticola</name>
    <dbReference type="NCBI Taxonomy" id="228956"/>
    <lineage>
        <taxon>Bacteria</taxon>
        <taxon>Pseudomonadati</taxon>
        <taxon>Bacteroidota</taxon>
        <taxon>Flavobacteriia</taxon>
        <taxon>Flavobacteriales</taxon>
        <taxon>Flavobacteriaceae</taxon>
        <taxon>Maribacter</taxon>
    </lineage>
</organism>
<dbReference type="GO" id="GO:0016779">
    <property type="term" value="F:nucleotidyltransferase activity"/>
    <property type="evidence" value="ECO:0007669"/>
    <property type="project" value="UniProtKB-KW"/>
</dbReference>
<dbReference type="Pfam" id="PF12804">
    <property type="entry name" value="NTP_transf_3"/>
    <property type="match status" value="1"/>
</dbReference>
<keyword evidence="2" id="KW-0808">Transferase</keyword>